<dbReference type="Pfam" id="PF13385">
    <property type="entry name" value="Laminin_G_3"/>
    <property type="match status" value="2"/>
</dbReference>
<dbReference type="HOGENOM" id="CLU_474699_0_0_11"/>
<dbReference type="RefSeq" id="WP_012946848.1">
    <property type="nucleotide sequence ID" value="NC_013757.1"/>
</dbReference>
<dbReference type="Proteomes" id="UP000001382">
    <property type="component" value="Chromosome"/>
</dbReference>
<evidence type="ECO:0000313" key="4">
    <source>
        <dbReference type="EMBL" id="ADB73407.1"/>
    </source>
</evidence>
<name>D2S7A7_GEOOG</name>
<feature type="domain" description="LamG-like jellyroll fold" evidence="3">
    <location>
        <begin position="424"/>
        <end position="564"/>
    </location>
</feature>
<sequence>MSGHHPHPLRAGRVRLRRPAPRAVLAGCAALLTVGLAVAAPGGAWAAFTGTTASTGNQLVTEAAFPDYRTAVQRSGPVIHHPFDDPYGSGTAAALVGSTGTYNGAAAASSVGTGAIAASAGGPRRAVHFPESAYAAADGTTSLTGAVTGANTAPVKLTLEAWVRTGHGGAVVSLLPEGSSATPGRTQLYVNERGQVCVGLTLDPATTLQEVCGYDAADPKAWTSADRASPAWHHLVAVIDPSGQPGSVPCGSDGTQVLVYVDGTVAYDRGLCGTWPQTVAGRWRVGTAPITTDVINPDPAQELEGPAPDTWSGDIDEVAVYAGVLNATEVKKHYDMGKGTVAGTYATSVKAFPALHLYWQLDDVPGPEARAVVDASPNARDGTFSSYPDLGVTGAPTGTTTTGTAVRLRGVNDISTGASRTTPAAFSTEVWFNSSGGTGPLASFGPTQTGTSTVPDWAVHLTANGNLAFSIRTPQRTVLTARDHRDGAWHLVTATMSAGGRMRLYVDGVLVGEDVSSTTPSPRTGFWRWGGGGDYSAFATRPGAAFLSGRLDEASVYDRELTPEDVAIHWGAGF</sequence>
<keyword evidence="1" id="KW-0732">Signal</keyword>
<dbReference type="EMBL" id="CP001867">
    <property type="protein sequence ID" value="ADB73407.1"/>
    <property type="molecule type" value="Genomic_DNA"/>
</dbReference>
<dbReference type="KEGG" id="gob:Gobs_0628"/>
<accession>D2S7A7</accession>
<evidence type="ECO:0000259" key="3">
    <source>
        <dbReference type="SMART" id="SM00560"/>
    </source>
</evidence>
<dbReference type="InterPro" id="IPR013320">
    <property type="entry name" value="ConA-like_dom_sf"/>
</dbReference>
<gene>
    <name evidence="4" type="ordered locus">Gobs_0628</name>
</gene>
<keyword evidence="5" id="KW-1185">Reference proteome</keyword>
<dbReference type="STRING" id="526225.Gobs_0628"/>
<reference evidence="4 5" key="1">
    <citation type="journal article" date="2010" name="Stand. Genomic Sci.">
        <title>Complete genome sequence of Geodermatophilus obscurus type strain (G-20).</title>
        <authorList>
            <person name="Ivanova N."/>
            <person name="Sikorski J."/>
            <person name="Jando M."/>
            <person name="Munk C."/>
            <person name="Lapidus A."/>
            <person name="Glavina Del Rio T."/>
            <person name="Copeland A."/>
            <person name="Tice H."/>
            <person name="Cheng J.-F."/>
            <person name="Lucas S."/>
            <person name="Chen F."/>
            <person name="Nolan M."/>
            <person name="Bruce D."/>
            <person name="Goodwin L."/>
            <person name="Pitluck S."/>
            <person name="Mavromatis K."/>
            <person name="Mikhailova N."/>
            <person name="Pati A."/>
            <person name="Chen A."/>
            <person name="Palaniappan K."/>
            <person name="Land M."/>
            <person name="Hauser L."/>
            <person name="Chang Y.-J."/>
            <person name="Jeffries C.D."/>
            <person name="Meincke L."/>
            <person name="Brettin T."/>
            <person name="Detter J.C."/>
            <person name="Detter J.C."/>
            <person name="Rohde M."/>
            <person name="Goeker M."/>
            <person name="Bristow J."/>
            <person name="Eisen J.A."/>
            <person name="Markowitz V."/>
            <person name="Hugenholtz P."/>
            <person name="Kyrpides N.C."/>
            <person name="Klenk H.-P."/>
        </authorList>
    </citation>
    <scope>NUCLEOTIDE SEQUENCE [LARGE SCALE GENOMIC DNA]</scope>
    <source>
        <strain evidence="5">ATCC 25078 / DSM 43160 / JCM 3152 / KCC A-0152 / KCTC 9177 / NBRC 13315 / NRRL B-3577 / G-20</strain>
    </source>
</reference>
<evidence type="ECO:0000313" key="5">
    <source>
        <dbReference type="Proteomes" id="UP000001382"/>
    </source>
</evidence>
<dbReference type="SUPFAM" id="SSF49899">
    <property type="entry name" value="Concanavalin A-like lectins/glucanases"/>
    <property type="match status" value="2"/>
</dbReference>
<keyword evidence="2" id="KW-1015">Disulfide bond</keyword>
<evidence type="ECO:0000256" key="1">
    <source>
        <dbReference type="ARBA" id="ARBA00022729"/>
    </source>
</evidence>
<dbReference type="eggNOG" id="COG3291">
    <property type="taxonomic scope" value="Bacteria"/>
</dbReference>
<protein>
    <submittedName>
        <fullName evidence="4">LamG domain protein jellyroll fold domain protein</fullName>
    </submittedName>
</protein>
<dbReference type="InterPro" id="IPR006558">
    <property type="entry name" value="LamG-like"/>
</dbReference>
<dbReference type="AlphaFoldDB" id="D2S7A7"/>
<proteinExistence type="predicted"/>
<evidence type="ECO:0000256" key="2">
    <source>
        <dbReference type="ARBA" id="ARBA00023157"/>
    </source>
</evidence>
<dbReference type="Gene3D" id="2.60.120.200">
    <property type="match status" value="2"/>
</dbReference>
<reference evidence="5" key="2">
    <citation type="submission" date="2010-01" db="EMBL/GenBank/DDBJ databases">
        <title>The complete genome of Geodermatophilus obscurus DSM 43160.</title>
        <authorList>
            <consortium name="US DOE Joint Genome Institute (JGI-PGF)"/>
            <person name="Lucas S."/>
            <person name="Copeland A."/>
            <person name="Lapidus A."/>
            <person name="Glavina del Rio T."/>
            <person name="Dalin E."/>
            <person name="Tice H."/>
            <person name="Bruce D."/>
            <person name="Goodwin L."/>
            <person name="Pitluck S."/>
            <person name="Kyrpides N."/>
            <person name="Mavromatis K."/>
            <person name="Ivanova N."/>
            <person name="Munk A.C."/>
            <person name="Brettin T."/>
            <person name="Detter J.C."/>
            <person name="Han C."/>
            <person name="Larimer F."/>
            <person name="Land M."/>
            <person name="Hauser L."/>
            <person name="Markowitz V."/>
            <person name="Cheng J.-F."/>
            <person name="Hugenholtz P."/>
            <person name="Woyke T."/>
            <person name="Wu D."/>
            <person name="Jando M."/>
            <person name="Schneider S."/>
            <person name="Klenk H.-P."/>
            <person name="Eisen J.A."/>
        </authorList>
    </citation>
    <scope>NUCLEOTIDE SEQUENCE [LARGE SCALE GENOMIC DNA]</scope>
    <source>
        <strain evidence="5">ATCC 25078 / DSM 43160 / JCM 3152 / KCC A-0152 / KCTC 9177 / NBRC 13315 / NRRL B-3577 / G-20</strain>
    </source>
</reference>
<dbReference type="SMART" id="SM00560">
    <property type="entry name" value="LamGL"/>
    <property type="match status" value="1"/>
</dbReference>
<organism evidence="4 5">
    <name type="scientific">Geodermatophilus obscurus (strain ATCC 25078 / DSM 43160 / JCM 3152 / CCUG 61914 / KCC A-0152 / KCTC 9177 / NBRC 13315 / NRRL B-3577 / G-20)</name>
    <dbReference type="NCBI Taxonomy" id="526225"/>
    <lineage>
        <taxon>Bacteria</taxon>
        <taxon>Bacillati</taxon>
        <taxon>Actinomycetota</taxon>
        <taxon>Actinomycetes</taxon>
        <taxon>Geodermatophilales</taxon>
        <taxon>Geodermatophilaceae</taxon>
        <taxon>Geodermatophilus</taxon>
    </lineage>
</organism>